<evidence type="ECO:0000259" key="2">
    <source>
        <dbReference type="Pfam" id="PF01266"/>
    </source>
</evidence>
<sequence length="391" mass="39752">MSGHAADAAVDLVVVGAGIVGAAVAAHAAERGADVVVLDRSTVVAAGATGRSGGMVRAYDPDPATAELAAASLAAYRDPARWPGGTSPLRSVGAVTVVDPAHEDALRAAVPQLRERSGAAAHVVSGRDEVAGLRLAGGVALVEPDAGWVDPVEVTTLWLRRAVAAGARVRRGVRVVGVEDVGDRARVRTDGGHVLARDVVLAVGPWGPRSVEGVRTSAPVRARSIQVSVVDGRPPGPDHATLLDLRTGVYARPYGPGRTLIGMPHVVWDSAVDAPPDPDHARATFAALTAHLPWLPTAHVTTTVRSADAYVVAADADAPVALLSATGVPRVHAVRGWDGGGVKVAPEAGRRIADAVLAGHAAGPLRRGAAPAAAAPVTTSTQGEPWLTFTT</sequence>
<keyword evidence="4" id="KW-1185">Reference proteome</keyword>
<evidence type="ECO:0000256" key="1">
    <source>
        <dbReference type="ARBA" id="ARBA00023002"/>
    </source>
</evidence>
<dbReference type="Pfam" id="PF01266">
    <property type="entry name" value="DAO"/>
    <property type="match status" value="1"/>
</dbReference>
<dbReference type="Gene3D" id="3.50.50.60">
    <property type="entry name" value="FAD/NAD(P)-binding domain"/>
    <property type="match status" value="1"/>
</dbReference>
<name>A0ABU0GJ60_9CELL</name>
<dbReference type="Proteomes" id="UP001240250">
    <property type="component" value="Unassembled WGS sequence"/>
</dbReference>
<dbReference type="PANTHER" id="PTHR13847:SF287">
    <property type="entry name" value="FAD-DEPENDENT OXIDOREDUCTASE DOMAIN-CONTAINING PROTEIN 1"/>
    <property type="match status" value="1"/>
</dbReference>
<feature type="domain" description="FAD dependent oxidoreductase" evidence="2">
    <location>
        <begin position="11"/>
        <end position="354"/>
    </location>
</feature>
<evidence type="ECO:0000313" key="4">
    <source>
        <dbReference type="Proteomes" id="UP001240250"/>
    </source>
</evidence>
<dbReference type="Gene3D" id="3.30.9.10">
    <property type="entry name" value="D-Amino Acid Oxidase, subunit A, domain 2"/>
    <property type="match status" value="1"/>
</dbReference>
<dbReference type="PANTHER" id="PTHR13847">
    <property type="entry name" value="SARCOSINE DEHYDROGENASE-RELATED"/>
    <property type="match status" value="1"/>
</dbReference>
<dbReference type="SUPFAM" id="SSF51905">
    <property type="entry name" value="FAD/NAD(P)-binding domain"/>
    <property type="match status" value="1"/>
</dbReference>
<dbReference type="InterPro" id="IPR006076">
    <property type="entry name" value="FAD-dep_OxRdtase"/>
</dbReference>
<accession>A0ABU0GJ60</accession>
<gene>
    <name evidence="3" type="ORF">JO380_001763</name>
</gene>
<keyword evidence="1" id="KW-0560">Oxidoreductase</keyword>
<evidence type="ECO:0000313" key="3">
    <source>
        <dbReference type="EMBL" id="MDQ0425382.1"/>
    </source>
</evidence>
<proteinExistence type="predicted"/>
<dbReference type="EMBL" id="JAUSVM010000001">
    <property type="protein sequence ID" value="MDQ0425382.1"/>
    <property type="molecule type" value="Genomic_DNA"/>
</dbReference>
<organism evidence="3 4">
    <name type="scientific">Cellulomonas iranensis</name>
    <dbReference type="NCBI Taxonomy" id="76862"/>
    <lineage>
        <taxon>Bacteria</taxon>
        <taxon>Bacillati</taxon>
        <taxon>Actinomycetota</taxon>
        <taxon>Actinomycetes</taxon>
        <taxon>Micrococcales</taxon>
        <taxon>Cellulomonadaceae</taxon>
        <taxon>Cellulomonas</taxon>
    </lineage>
</organism>
<dbReference type="RefSeq" id="WP_082739848.1">
    <property type="nucleotide sequence ID" value="NZ_JAUSVM010000001.1"/>
</dbReference>
<protein>
    <submittedName>
        <fullName evidence="3">Glycine/D-amino acid oxidase-like deaminating enzyme</fullName>
    </submittedName>
</protein>
<dbReference type="InterPro" id="IPR036188">
    <property type="entry name" value="FAD/NAD-bd_sf"/>
</dbReference>
<reference evidence="3 4" key="1">
    <citation type="submission" date="2023-07" db="EMBL/GenBank/DDBJ databases">
        <title>Sequencing the genomes of 1000 actinobacteria strains.</title>
        <authorList>
            <person name="Klenk H.-P."/>
        </authorList>
    </citation>
    <scope>NUCLEOTIDE SEQUENCE [LARGE SCALE GENOMIC DNA]</scope>
    <source>
        <strain evidence="3 4">DSM 14785</strain>
    </source>
</reference>
<comment type="caution">
    <text evidence="3">The sequence shown here is derived from an EMBL/GenBank/DDBJ whole genome shotgun (WGS) entry which is preliminary data.</text>
</comment>